<dbReference type="Gene3D" id="3.40.50.1110">
    <property type="entry name" value="SGNH hydrolase"/>
    <property type="match status" value="1"/>
</dbReference>
<dbReference type="SUPFAM" id="SSF52266">
    <property type="entry name" value="SGNH hydrolase"/>
    <property type="match status" value="1"/>
</dbReference>
<proteinExistence type="predicted"/>
<organism evidence="3 4">
    <name type="scientific">Streptomyces durmitorensis</name>
    <dbReference type="NCBI Taxonomy" id="319947"/>
    <lineage>
        <taxon>Bacteria</taxon>
        <taxon>Bacillati</taxon>
        <taxon>Actinomycetota</taxon>
        <taxon>Actinomycetes</taxon>
        <taxon>Kitasatosporales</taxon>
        <taxon>Streptomycetaceae</taxon>
        <taxon>Streptomyces</taxon>
    </lineage>
</organism>
<name>A0ABY4Q6X3_9ACTN</name>
<sequence>MNLPEFTVCGRYGEGRGTPVSLMLIGDSTSLGCGADRPDQVPAALLAAALADELGRPVDVRVEAERGATATSMQSQAETAVWAEPDVVVVMACANDVLLPVRLHRRARRLACQIRLMRTEHCSVVVAACPDLGWGNGLHRPVRSLVRRRARRLARLQTTVALAEGARVASLSEPLCHEDPSAAHAADGFHPSPDAYARAAARLLPAVLAAAGGTAPERESPGPGELNFPASDTAEHANTLNAHFAPLGDGRVALRLRRSMRMLPDAQI</sequence>
<reference evidence="3 4" key="1">
    <citation type="submission" date="2022-05" db="EMBL/GenBank/DDBJ databases">
        <authorList>
            <person name="Zhou X."/>
            <person name="Li K."/>
            <person name="Man Y."/>
        </authorList>
    </citation>
    <scope>NUCLEOTIDE SEQUENCE [LARGE SCALE GENOMIC DNA]</scope>
    <source>
        <strain evidence="3 4">MS405</strain>
    </source>
</reference>
<evidence type="ECO:0000313" key="4">
    <source>
        <dbReference type="Proteomes" id="UP000829992"/>
    </source>
</evidence>
<protein>
    <submittedName>
        <fullName evidence="3">GDSL-type esterase/lipase family protein</fullName>
    </submittedName>
</protein>
<dbReference type="EMBL" id="CP097289">
    <property type="protein sequence ID" value="UQT61114.1"/>
    <property type="molecule type" value="Genomic_DNA"/>
</dbReference>
<feature type="domain" description="SGNH hydrolase-type esterase" evidence="2">
    <location>
        <begin position="24"/>
        <end position="198"/>
    </location>
</feature>
<gene>
    <name evidence="3" type="ORF">M4V62_41930</name>
</gene>
<dbReference type="Pfam" id="PF13472">
    <property type="entry name" value="Lipase_GDSL_2"/>
    <property type="match status" value="1"/>
</dbReference>
<dbReference type="RefSeq" id="WP_249592446.1">
    <property type="nucleotide sequence ID" value="NZ_BAAAQL010000053.1"/>
</dbReference>
<dbReference type="Proteomes" id="UP000829992">
    <property type="component" value="Chromosome"/>
</dbReference>
<feature type="region of interest" description="Disordered" evidence="1">
    <location>
        <begin position="212"/>
        <end position="231"/>
    </location>
</feature>
<evidence type="ECO:0000259" key="2">
    <source>
        <dbReference type="Pfam" id="PF13472"/>
    </source>
</evidence>
<evidence type="ECO:0000313" key="3">
    <source>
        <dbReference type="EMBL" id="UQT61114.1"/>
    </source>
</evidence>
<dbReference type="InterPro" id="IPR036514">
    <property type="entry name" value="SGNH_hydro_sf"/>
</dbReference>
<evidence type="ECO:0000256" key="1">
    <source>
        <dbReference type="SAM" id="MobiDB-lite"/>
    </source>
</evidence>
<dbReference type="InterPro" id="IPR013830">
    <property type="entry name" value="SGNH_hydro"/>
</dbReference>
<keyword evidence="4" id="KW-1185">Reference proteome</keyword>
<accession>A0ABY4Q6X3</accession>